<gene>
    <name evidence="6" type="ORF">SAMN06265376_106378</name>
</gene>
<dbReference type="GO" id="GO:0005829">
    <property type="term" value="C:cytosol"/>
    <property type="evidence" value="ECO:0007669"/>
    <property type="project" value="TreeGrafter"/>
</dbReference>
<dbReference type="Gene3D" id="3.40.50.170">
    <property type="entry name" value="Formyl transferase, N-terminal domain"/>
    <property type="match status" value="1"/>
</dbReference>
<dbReference type="GO" id="GO:0006189">
    <property type="term" value="P:'de novo' IMP biosynthetic process"/>
    <property type="evidence" value="ECO:0007669"/>
    <property type="project" value="TreeGrafter"/>
</dbReference>
<dbReference type="Pfam" id="PF00551">
    <property type="entry name" value="Formyl_trans_N"/>
    <property type="match status" value="1"/>
</dbReference>
<dbReference type="InterPro" id="IPR002376">
    <property type="entry name" value="Formyl_transf_N"/>
</dbReference>
<dbReference type="Proteomes" id="UP000198379">
    <property type="component" value="Unassembled WGS sequence"/>
</dbReference>
<evidence type="ECO:0000256" key="3">
    <source>
        <dbReference type="ARBA" id="ARBA00022679"/>
    </source>
</evidence>
<dbReference type="GO" id="GO:0004644">
    <property type="term" value="F:phosphoribosylglycinamide formyltransferase activity"/>
    <property type="evidence" value="ECO:0007669"/>
    <property type="project" value="UniProtKB-EC"/>
</dbReference>
<evidence type="ECO:0000256" key="1">
    <source>
        <dbReference type="ARBA" id="ARBA00005054"/>
    </source>
</evidence>
<keyword evidence="3 6" id="KW-0808">Transferase</keyword>
<evidence type="ECO:0000313" key="6">
    <source>
        <dbReference type="EMBL" id="SNS10440.1"/>
    </source>
</evidence>
<proteinExistence type="predicted"/>
<evidence type="ECO:0000256" key="2">
    <source>
        <dbReference type="ARBA" id="ARBA00012254"/>
    </source>
</evidence>
<dbReference type="EMBL" id="FZNY01000006">
    <property type="protein sequence ID" value="SNS10440.1"/>
    <property type="molecule type" value="Genomic_DNA"/>
</dbReference>
<dbReference type="AlphaFoldDB" id="A0A239BR12"/>
<accession>A0A239BR12</accession>
<name>A0A239BR12_9FLAO</name>
<organism evidence="6 7">
    <name type="scientific">Dokdonia pacifica</name>
    <dbReference type="NCBI Taxonomy" id="1627892"/>
    <lineage>
        <taxon>Bacteria</taxon>
        <taxon>Pseudomonadati</taxon>
        <taxon>Bacteroidota</taxon>
        <taxon>Flavobacteriia</taxon>
        <taxon>Flavobacteriales</taxon>
        <taxon>Flavobacteriaceae</taxon>
        <taxon>Dokdonia</taxon>
    </lineage>
</organism>
<dbReference type="InterPro" id="IPR036477">
    <property type="entry name" value="Formyl_transf_N_sf"/>
</dbReference>
<reference evidence="6 7" key="1">
    <citation type="submission" date="2017-06" db="EMBL/GenBank/DDBJ databases">
        <authorList>
            <person name="Kim H.J."/>
            <person name="Triplett B.A."/>
        </authorList>
    </citation>
    <scope>NUCLEOTIDE SEQUENCE [LARGE SCALE GENOMIC DNA]</scope>
    <source>
        <strain evidence="6 7">DSM 25597</strain>
    </source>
</reference>
<keyword evidence="7" id="KW-1185">Reference proteome</keyword>
<dbReference type="OrthoDB" id="9802815at2"/>
<dbReference type="SUPFAM" id="SSF53328">
    <property type="entry name" value="Formyltransferase"/>
    <property type="match status" value="1"/>
</dbReference>
<dbReference type="EC" id="2.1.2.2" evidence="2"/>
<feature type="domain" description="Formyl transferase N-terminal" evidence="5">
    <location>
        <begin position="1"/>
        <end position="202"/>
    </location>
</feature>
<dbReference type="RefSeq" id="WP_089372973.1">
    <property type="nucleotide sequence ID" value="NZ_BMEP01000005.1"/>
</dbReference>
<dbReference type="PANTHER" id="PTHR43369:SF2">
    <property type="entry name" value="PHOSPHORIBOSYLGLYCINAMIDE FORMYLTRANSFERASE"/>
    <property type="match status" value="1"/>
</dbReference>
<sequence length="269" mass="30783">MRIALFTSTHLRHKYIAAQLKAQLNLVVVITEEKSKKIEDSSAYNTEDQHLLDTHFKDRTAAEEQFFGTFKQFPNDTPHVSLAFGTINSEQTLRYLEEYKVDYILLFGTSIIKPIILEKFPNKVINLHLGLSPYYKGSGTNFFPIVNNEFECIGATIHIATVKVDAGGILHQLRLEELYKEDTIHSIGNRLIKKAGVLYPKIVKDFLESKIVPILQEDTKLSKEYRIKDFTPEAIRKAHNVLANRGIVLYLEQAHLHKTNKPIITASYE</sequence>
<dbReference type="PANTHER" id="PTHR43369">
    <property type="entry name" value="PHOSPHORIBOSYLGLYCINAMIDE FORMYLTRANSFERASE"/>
    <property type="match status" value="1"/>
</dbReference>
<evidence type="ECO:0000313" key="7">
    <source>
        <dbReference type="Proteomes" id="UP000198379"/>
    </source>
</evidence>
<protein>
    <recommendedName>
        <fullName evidence="2">phosphoribosylglycinamide formyltransferase 1</fullName>
        <ecNumber evidence="2">2.1.2.2</ecNumber>
    </recommendedName>
</protein>
<comment type="pathway">
    <text evidence="1">Purine metabolism; IMP biosynthesis via de novo pathway; N(2)-formyl-N(1)-(5-phospho-D-ribosyl)glycinamide from N(1)-(5-phospho-D-ribosyl)glycinamide (10-formyl THF route): step 1/1.</text>
</comment>
<evidence type="ECO:0000256" key="4">
    <source>
        <dbReference type="ARBA" id="ARBA00022755"/>
    </source>
</evidence>
<evidence type="ECO:0000259" key="5">
    <source>
        <dbReference type="Pfam" id="PF00551"/>
    </source>
</evidence>
<keyword evidence="4" id="KW-0658">Purine biosynthesis</keyword>